<evidence type="ECO:0000256" key="3">
    <source>
        <dbReference type="ARBA" id="ARBA00022448"/>
    </source>
</evidence>
<feature type="compositionally biased region" description="Polar residues" evidence="11">
    <location>
        <begin position="1"/>
        <end position="19"/>
    </location>
</feature>
<dbReference type="EMBL" id="KI660218">
    <property type="protein sequence ID" value="ETN76598.1"/>
    <property type="molecule type" value="Genomic_DNA"/>
</dbReference>
<keyword evidence="5" id="KW-0769">Symport</keyword>
<protein>
    <submittedName>
        <fullName evidence="13">Sodium-dependent acetylcholine transporter</fullName>
    </submittedName>
</protein>
<dbReference type="GO" id="GO:0046872">
    <property type="term" value="F:metal ion binding"/>
    <property type="evidence" value="ECO:0007669"/>
    <property type="project" value="UniProtKB-KW"/>
</dbReference>
<dbReference type="GO" id="GO:0005886">
    <property type="term" value="C:plasma membrane"/>
    <property type="evidence" value="ECO:0007669"/>
    <property type="project" value="TreeGrafter"/>
</dbReference>
<feature type="compositionally biased region" description="Basic and acidic residues" evidence="11">
    <location>
        <begin position="682"/>
        <end position="696"/>
    </location>
</feature>
<feature type="transmembrane region" description="Helical" evidence="12">
    <location>
        <begin position="150"/>
        <end position="177"/>
    </location>
</feature>
<evidence type="ECO:0000313" key="14">
    <source>
        <dbReference type="Proteomes" id="UP000053676"/>
    </source>
</evidence>
<reference evidence="14" key="1">
    <citation type="journal article" date="2014" name="Nat. Genet.">
        <title>Genome of the human hookworm Necator americanus.</title>
        <authorList>
            <person name="Tang Y.T."/>
            <person name="Gao X."/>
            <person name="Rosa B.A."/>
            <person name="Abubucker S."/>
            <person name="Hallsworth-Pepin K."/>
            <person name="Martin J."/>
            <person name="Tyagi R."/>
            <person name="Heizer E."/>
            <person name="Zhang X."/>
            <person name="Bhonagiri-Palsikar V."/>
            <person name="Minx P."/>
            <person name="Warren W.C."/>
            <person name="Wang Q."/>
            <person name="Zhan B."/>
            <person name="Hotez P.J."/>
            <person name="Sternberg P.W."/>
            <person name="Dougall A."/>
            <person name="Gaze S.T."/>
            <person name="Mulvenna J."/>
            <person name="Sotillo J."/>
            <person name="Ranganathan S."/>
            <person name="Rabelo E.M."/>
            <person name="Wilson R.K."/>
            <person name="Felgner P.L."/>
            <person name="Bethony J."/>
            <person name="Hawdon J.M."/>
            <person name="Gasser R.B."/>
            <person name="Loukas A."/>
            <person name="Mitreva M."/>
        </authorList>
    </citation>
    <scope>NUCLEOTIDE SEQUENCE [LARGE SCALE GENOMIC DNA]</scope>
</reference>
<evidence type="ECO:0000256" key="12">
    <source>
        <dbReference type="SAM" id="Phobius"/>
    </source>
</evidence>
<proteinExistence type="inferred from homology"/>
<feature type="transmembrane region" description="Helical" evidence="12">
    <location>
        <begin position="275"/>
        <end position="298"/>
    </location>
</feature>
<comment type="subcellular location">
    <subcellularLocation>
        <location evidence="1">Membrane</location>
        <topology evidence="1">Multi-pass membrane protein</topology>
    </subcellularLocation>
</comment>
<dbReference type="SUPFAM" id="SSF161070">
    <property type="entry name" value="SNF-like"/>
    <property type="match status" value="1"/>
</dbReference>
<keyword evidence="6 12" id="KW-1133">Transmembrane helix</keyword>
<evidence type="ECO:0000313" key="13">
    <source>
        <dbReference type="EMBL" id="ETN76598.1"/>
    </source>
</evidence>
<name>W2T3W7_NECAM</name>
<feature type="binding site" evidence="9">
    <location>
        <position position="84"/>
    </location>
    <ligand>
        <name>Na(+)</name>
        <dbReference type="ChEBI" id="CHEBI:29101"/>
        <label>1</label>
    </ligand>
</feature>
<keyword evidence="4 12" id="KW-0812">Transmembrane</keyword>
<evidence type="ECO:0000256" key="10">
    <source>
        <dbReference type="PIRSR" id="PIRSR600175-2"/>
    </source>
</evidence>
<sequence>MSLSSQGHTVTTADVPSSKRSSRKELVDHSLYPPFLKQMDAKLPDYVREGDIEYPFEETNGVGDENRIRGNWNTKTEYMLAAVGFTFGIGNLWRFPFLIFQHGGVAFFIPYLIALVVAALPMFFMEMVLGQFSSLAAISVWNVVPLFKGVGVAMVLISAIVAVYLNIVSAWSLFYFFNSISFSLPWSNCANSWSGLNCSLGTRISCTESNGTLLVNGSCIIQQANTTIVISGTNPQSIPSLRYFHVWTSFIAFKLGAYSEDVLMLSNGFTQVGTLNWYLGICVLLSWLAVFACLFQGVKSSGKVVYVVVVLPFIIMIVLLARLLTLEGSRVALWHFLRPDWFVLRDLTVWGEAAVHAFYSVSCCIGGLYTTSSYNRFHNNLFKDIWVILTVDVLTSLVCCVLTFSAIGFTCFEFSISLDKFQIRDGAHLIFVFLAEALAGVPVAPLYTGLFFLMVVLIVHSTQLFVVETIVTSLCDEFPERLRRFRRHVLVVVCASFILLSMPFCLSAGLYWLLLLAKFTITWPLVVIAFLECMAISWVYGVDNLLDNIKWMTGSYPPCYIFWKILWKFVCPMAYLSILCFLWLDWHSVSYENYVFPYWTSLLGWAISIFPLLFIPIVAVAQICSARGTLAQRWATVLNPDDSWGPALAVHRAEQFPLQIPEARRLLIPPEVEVLGSQAVCDEKEGGPAENSRDTTRPLSSALSIKSKGATPINPLATFERETAI</sequence>
<dbReference type="PANTHER" id="PTHR11616">
    <property type="entry name" value="SODIUM/CHLORIDE DEPENDENT TRANSPORTER"/>
    <property type="match status" value="1"/>
</dbReference>
<feature type="transmembrane region" description="Helical" evidence="12">
    <location>
        <begin position="561"/>
        <end position="584"/>
    </location>
</feature>
<evidence type="ECO:0000256" key="9">
    <source>
        <dbReference type="PIRSR" id="PIRSR600175-1"/>
    </source>
</evidence>
<keyword evidence="10" id="KW-1015">Disulfide bond</keyword>
<evidence type="ECO:0000256" key="4">
    <source>
        <dbReference type="ARBA" id="ARBA00022692"/>
    </source>
</evidence>
<keyword evidence="9" id="KW-0479">Metal-binding</keyword>
<feature type="transmembrane region" description="Helical" evidence="12">
    <location>
        <begin position="385"/>
        <end position="414"/>
    </location>
</feature>
<accession>W2T3W7</accession>
<feature type="disulfide bond" evidence="10">
    <location>
        <begin position="189"/>
        <end position="198"/>
    </location>
</feature>
<evidence type="ECO:0000256" key="5">
    <source>
        <dbReference type="ARBA" id="ARBA00022847"/>
    </source>
</evidence>
<gene>
    <name evidence="13" type="ORF">NECAME_11577</name>
</gene>
<evidence type="ECO:0000256" key="2">
    <source>
        <dbReference type="ARBA" id="ARBA00006459"/>
    </source>
</evidence>
<dbReference type="OrthoDB" id="6581954at2759"/>
<feature type="transmembrane region" description="Helical" evidence="12">
    <location>
        <begin position="604"/>
        <end position="624"/>
    </location>
</feature>
<evidence type="ECO:0000256" key="8">
    <source>
        <dbReference type="ARBA" id="ARBA00023180"/>
    </source>
</evidence>
<feature type="transmembrane region" description="Helical" evidence="12">
    <location>
        <begin position="76"/>
        <end position="93"/>
    </location>
</feature>
<keyword evidence="3" id="KW-0813">Transport</keyword>
<evidence type="ECO:0000256" key="11">
    <source>
        <dbReference type="SAM" id="MobiDB-lite"/>
    </source>
</evidence>
<dbReference type="GO" id="GO:0015179">
    <property type="term" value="F:L-amino acid transmembrane transporter activity"/>
    <property type="evidence" value="ECO:0007669"/>
    <property type="project" value="TreeGrafter"/>
</dbReference>
<feature type="region of interest" description="Disordered" evidence="11">
    <location>
        <begin position="682"/>
        <end position="701"/>
    </location>
</feature>
<dbReference type="AlphaFoldDB" id="W2T3W7"/>
<dbReference type="PROSITE" id="PS50267">
    <property type="entry name" value="NA_NEUROTRAN_SYMP_3"/>
    <property type="match status" value="1"/>
</dbReference>
<dbReference type="Proteomes" id="UP000053676">
    <property type="component" value="Unassembled WGS sequence"/>
</dbReference>
<dbReference type="PRINTS" id="PR00176">
    <property type="entry name" value="NANEUSMPORT"/>
</dbReference>
<feature type="transmembrane region" description="Helical" evidence="12">
    <location>
        <begin position="488"/>
        <end position="515"/>
    </location>
</feature>
<dbReference type="InterPro" id="IPR000175">
    <property type="entry name" value="Na/ntran_symport"/>
</dbReference>
<dbReference type="InterPro" id="IPR037272">
    <property type="entry name" value="SNS_sf"/>
</dbReference>
<feature type="binding site" evidence="9">
    <location>
        <position position="91"/>
    </location>
    <ligand>
        <name>Na(+)</name>
        <dbReference type="ChEBI" id="CHEBI:29101"/>
        <label>1</label>
    </ligand>
</feature>
<dbReference type="GO" id="GO:0005283">
    <property type="term" value="F:amino acid:sodium symporter activity"/>
    <property type="evidence" value="ECO:0007669"/>
    <property type="project" value="TreeGrafter"/>
</dbReference>
<keyword evidence="7 12" id="KW-0472">Membrane</keyword>
<feature type="transmembrane region" description="Helical" evidence="12">
    <location>
        <begin position="521"/>
        <end position="540"/>
    </location>
</feature>
<feature type="transmembrane region" description="Helical" evidence="12">
    <location>
        <begin position="99"/>
        <end position="120"/>
    </location>
</feature>
<keyword evidence="8" id="KW-0325">Glycoprotein</keyword>
<comment type="similarity">
    <text evidence="2">Belongs to the sodium:neurotransmitter symporter (SNF) (TC 2.A.22) family.</text>
</comment>
<keyword evidence="9" id="KW-0915">Sodium</keyword>
<dbReference type="PANTHER" id="PTHR11616:SF321">
    <property type="entry name" value="SODIUM-DEPENDENT NUTRIENT AMINO ACID TRANSPORTER 1-RELATED"/>
    <property type="match status" value="1"/>
</dbReference>
<dbReference type="GO" id="GO:0089718">
    <property type="term" value="P:amino acid import across plasma membrane"/>
    <property type="evidence" value="ECO:0007669"/>
    <property type="project" value="TreeGrafter"/>
</dbReference>
<feature type="binding site" evidence="9">
    <location>
        <position position="360"/>
    </location>
    <ligand>
        <name>Na(+)</name>
        <dbReference type="ChEBI" id="CHEBI:29101"/>
        <label>1</label>
    </ligand>
</feature>
<dbReference type="PROSITE" id="PS00754">
    <property type="entry name" value="NA_NEUROTRAN_SYMP_2"/>
    <property type="match status" value="1"/>
</dbReference>
<evidence type="ECO:0000256" key="7">
    <source>
        <dbReference type="ARBA" id="ARBA00023136"/>
    </source>
</evidence>
<feature type="transmembrane region" description="Helical" evidence="12">
    <location>
        <begin position="347"/>
        <end position="369"/>
    </location>
</feature>
<organism evidence="13 14">
    <name type="scientific">Necator americanus</name>
    <name type="common">Human hookworm</name>
    <dbReference type="NCBI Taxonomy" id="51031"/>
    <lineage>
        <taxon>Eukaryota</taxon>
        <taxon>Metazoa</taxon>
        <taxon>Ecdysozoa</taxon>
        <taxon>Nematoda</taxon>
        <taxon>Chromadorea</taxon>
        <taxon>Rhabditida</taxon>
        <taxon>Rhabditina</taxon>
        <taxon>Rhabditomorpha</taxon>
        <taxon>Strongyloidea</taxon>
        <taxon>Ancylostomatidae</taxon>
        <taxon>Bunostominae</taxon>
        <taxon>Necator</taxon>
    </lineage>
</organism>
<keyword evidence="14" id="KW-1185">Reference proteome</keyword>
<dbReference type="KEGG" id="nai:NECAME_11577"/>
<feature type="region of interest" description="Disordered" evidence="11">
    <location>
        <begin position="1"/>
        <end position="26"/>
    </location>
</feature>
<dbReference type="Pfam" id="PF00209">
    <property type="entry name" value="SNF"/>
    <property type="match status" value="1"/>
</dbReference>
<evidence type="ECO:0000256" key="6">
    <source>
        <dbReference type="ARBA" id="ARBA00022989"/>
    </source>
</evidence>
<dbReference type="OMA" id="ECMAISW"/>
<feature type="transmembrane region" description="Helical" evidence="12">
    <location>
        <begin position="304"/>
        <end position="326"/>
    </location>
</feature>
<evidence type="ECO:0000256" key="1">
    <source>
        <dbReference type="ARBA" id="ARBA00004141"/>
    </source>
</evidence>